<evidence type="ECO:0000313" key="2">
    <source>
        <dbReference type="EMBL" id="KAG2095894.1"/>
    </source>
</evidence>
<name>A0A9P7EX93_9AGAM</name>
<gene>
    <name evidence="2" type="ORF">F5147DRAFT_717506</name>
</gene>
<dbReference type="AlphaFoldDB" id="A0A9P7EX93"/>
<organism evidence="2 3">
    <name type="scientific">Suillus discolor</name>
    <dbReference type="NCBI Taxonomy" id="1912936"/>
    <lineage>
        <taxon>Eukaryota</taxon>
        <taxon>Fungi</taxon>
        <taxon>Dikarya</taxon>
        <taxon>Basidiomycota</taxon>
        <taxon>Agaricomycotina</taxon>
        <taxon>Agaricomycetes</taxon>
        <taxon>Agaricomycetidae</taxon>
        <taxon>Boletales</taxon>
        <taxon>Suillineae</taxon>
        <taxon>Suillaceae</taxon>
        <taxon>Suillus</taxon>
    </lineage>
</organism>
<sequence>MCWCLRSLMHVFICPCLPAHILTHSQMLMCSVQLYSGRGSERSGQSQAKAAAFEPSRGHVVVDVTCMIKASDSLLVTRPS</sequence>
<dbReference type="EMBL" id="JABBWM010000072">
    <property type="protein sequence ID" value="KAG2095894.1"/>
    <property type="molecule type" value="Genomic_DNA"/>
</dbReference>
<proteinExistence type="predicted"/>
<feature type="signal peptide" evidence="1">
    <location>
        <begin position="1"/>
        <end position="18"/>
    </location>
</feature>
<dbReference type="Proteomes" id="UP000823399">
    <property type="component" value="Unassembled WGS sequence"/>
</dbReference>
<keyword evidence="3" id="KW-1185">Reference proteome</keyword>
<dbReference type="RefSeq" id="XP_041288020.1">
    <property type="nucleotide sequence ID" value="XM_041438653.1"/>
</dbReference>
<evidence type="ECO:0008006" key="4">
    <source>
        <dbReference type="Google" id="ProtNLM"/>
    </source>
</evidence>
<evidence type="ECO:0000256" key="1">
    <source>
        <dbReference type="SAM" id="SignalP"/>
    </source>
</evidence>
<evidence type="ECO:0000313" key="3">
    <source>
        <dbReference type="Proteomes" id="UP000823399"/>
    </source>
</evidence>
<reference evidence="2" key="1">
    <citation type="journal article" date="2020" name="New Phytol.">
        <title>Comparative genomics reveals dynamic genome evolution in host specialist ectomycorrhizal fungi.</title>
        <authorList>
            <person name="Lofgren L.A."/>
            <person name="Nguyen N.H."/>
            <person name="Vilgalys R."/>
            <person name="Ruytinx J."/>
            <person name="Liao H.L."/>
            <person name="Branco S."/>
            <person name="Kuo A."/>
            <person name="LaButti K."/>
            <person name="Lipzen A."/>
            <person name="Andreopoulos W."/>
            <person name="Pangilinan J."/>
            <person name="Riley R."/>
            <person name="Hundley H."/>
            <person name="Na H."/>
            <person name="Barry K."/>
            <person name="Grigoriev I.V."/>
            <person name="Stajich J.E."/>
            <person name="Kennedy P.G."/>
        </authorList>
    </citation>
    <scope>NUCLEOTIDE SEQUENCE</scope>
    <source>
        <strain evidence="2">FC423</strain>
    </source>
</reference>
<accession>A0A9P7EX93</accession>
<dbReference type="GeneID" id="64700912"/>
<keyword evidence="1" id="KW-0732">Signal</keyword>
<protein>
    <recommendedName>
        <fullName evidence="4">Secreted protein</fullName>
    </recommendedName>
</protein>
<comment type="caution">
    <text evidence="2">The sequence shown here is derived from an EMBL/GenBank/DDBJ whole genome shotgun (WGS) entry which is preliminary data.</text>
</comment>
<feature type="chain" id="PRO_5040502422" description="Secreted protein" evidence="1">
    <location>
        <begin position="19"/>
        <end position="80"/>
    </location>
</feature>